<name>A0A1C6U9M1_9ACTN</name>
<dbReference type="Proteomes" id="UP000198937">
    <property type="component" value="Unassembled WGS sequence"/>
</dbReference>
<keyword evidence="2" id="KW-1185">Reference proteome</keyword>
<accession>A0A1C6U9M1</accession>
<dbReference type="GO" id="GO:0016740">
    <property type="term" value="F:transferase activity"/>
    <property type="evidence" value="ECO:0007669"/>
    <property type="project" value="UniProtKB-KW"/>
</dbReference>
<keyword evidence="1" id="KW-0808">Transferase</keyword>
<dbReference type="SUPFAM" id="SSF53756">
    <property type="entry name" value="UDP-Glycosyltransferase/glycogen phosphorylase"/>
    <property type="match status" value="1"/>
</dbReference>
<dbReference type="OrthoDB" id="6620093at2"/>
<dbReference type="STRING" id="683228.GA0070617_1596"/>
<proteinExistence type="predicted"/>
<protein>
    <submittedName>
        <fullName evidence="1">UDP:flavonoid glycosyltransferase YjiC, YdhE family</fullName>
    </submittedName>
</protein>
<dbReference type="RefSeq" id="WP_091435329.1">
    <property type="nucleotide sequence ID" value="NZ_BMMJ01000001.1"/>
</dbReference>
<reference evidence="2" key="1">
    <citation type="submission" date="2016-06" db="EMBL/GenBank/DDBJ databases">
        <authorList>
            <person name="Varghese N."/>
            <person name="Submissions Spin"/>
        </authorList>
    </citation>
    <scope>NUCLEOTIDE SEQUENCE [LARGE SCALE GENOMIC DNA]</scope>
    <source>
        <strain evidence="2">DSM 45577</strain>
    </source>
</reference>
<evidence type="ECO:0000313" key="2">
    <source>
        <dbReference type="Proteomes" id="UP000198937"/>
    </source>
</evidence>
<sequence>MRVGLVPGVWSYGLGSVSTVLAVHEAVRHAGHTPVLFAAPHFQPILDRLGVPAVPIPGPTRAAYPDDPVLRLDDLLSRSAYADRDLVETVLAAQLRQFREYDVQVLFHDYDLTTVVAGALAGIPVVSPVTWPDHLSFGRGSDGWQPMDTRALAAFRPALRRTRHPEAMSLSEVLFDWSTRLVYPLTPRMDPLVGLHSTGEYLGPLTATTLDRGLAAGPPDWPRPGHTGVLAYSSGPPMDADWYHRHCLAAFEGTTVDVLIAAGRSDGAGPRVSPAGNVQLWPLLPLRDLLGRAGALICHGGRGTLASGMRAGVPLIVFAGGDPEREYFADMLARQGLAANCAADDWRPERLRHLVRQAAAARAARTTPAPVTPAGAGLAGASLTTAAGLTAGGSATGGAARVVEIMQELTATPSRLAVLAR</sequence>
<dbReference type="EMBL" id="FMIA01000002">
    <property type="protein sequence ID" value="SCL50790.1"/>
    <property type="molecule type" value="Genomic_DNA"/>
</dbReference>
<dbReference type="Gene3D" id="3.40.50.2000">
    <property type="entry name" value="Glycogen Phosphorylase B"/>
    <property type="match status" value="2"/>
</dbReference>
<gene>
    <name evidence="1" type="ORF">GA0070617_1596</name>
</gene>
<dbReference type="AlphaFoldDB" id="A0A1C6U9M1"/>
<organism evidence="1 2">
    <name type="scientific">Micromonospora yangpuensis</name>
    <dbReference type="NCBI Taxonomy" id="683228"/>
    <lineage>
        <taxon>Bacteria</taxon>
        <taxon>Bacillati</taxon>
        <taxon>Actinomycetota</taxon>
        <taxon>Actinomycetes</taxon>
        <taxon>Micromonosporales</taxon>
        <taxon>Micromonosporaceae</taxon>
        <taxon>Micromonospora</taxon>
    </lineage>
</organism>
<evidence type="ECO:0000313" key="1">
    <source>
        <dbReference type="EMBL" id="SCL50790.1"/>
    </source>
</evidence>